<feature type="compositionally biased region" description="Pro residues" evidence="1">
    <location>
        <begin position="147"/>
        <end position="160"/>
    </location>
</feature>
<gene>
    <name evidence="3" type="ORF">SNE40_010058</name>
</gene>
<evidence type="ECO:0000256" key="2">
    <source>
        <dbReference type="SAM" id="SignalP"/>
    </source>
</evidence>
<feature type="compositionally biased region" description="Low complexity" evidence="1">
    <location>
        <begin position="97"/>
        <end position="146"/>
    </location>
</feature>
<organism evidence="3 4">
    <name type="scientific">Patella caerulea</name>
    <name type="common">Rayed Mediterranean limpet</name>
    <dbReference type="NCBI Taxonomy" id="87958"/>
    <lineage>
        <taxon>Eukaryota</taxon>
        <taxon>Metazoa</taxon>
        <taxon>Spiralia</taxon>
        <taxon>Lophotrochozoa</taxon>
        <taxon>Mollusca</taxon>
        <taxon>Gastropoda</taxon>
        <taxon>Patellogastropoda</taxon>
        <taxon>Patelloidea</taxon>
        <taxon>Patellidae</taxon>
        <taxon>Patella</taxon>
    </lineage>
</organism>
<sequence>MKVLVFLAVFIATVACESCVQDGDCKSLSCVTFATTKCIKNICTCTRKCDTITEKCHSKEHCQHEFQEDNCQCSTGLHCIDGYCHCGFPAASTLPPVVTTAPTTQAPTTQAPTTQAPTQTTTTQAPTQTQSSTTQAPTQPPTTQTPTPTPAPAQTPTPSQ</sequence>
<keyword evidence="2" id="KW-0732">Signal</keyword>
<feature type="signal peptide" evidence="2">
    <location>
        <begin position="1"/>
        <end position="16"/>
    </location>
</feature>
<feature type="chain" id="PRO_5042979065" evidence="2">
    <location>
        <begin position="17"/>
        <end position="160"/>
    </location>
</feature>
<evidence type="ECO:0000313" key="3">
    <source>
        <dbReference type="EMBL" id="KAK6182349.1"/>
    </source>
</evidence>
<keyword evidence="4" id="KW-1185">Reference proteome</keyword>
<evidence type="ECO:0000313" key="4">
    <source>
        <dbReference type="Proteomes" id="UP001347796"/>
    </source>
</evidence>
<proteinExistence type="predicted"/>
<dbReference type="PROSITE" id="PS51257">
    <property type="entry name" value="PROKAR_LIPOPROTEIN"/>
    <property type="match status" value="1"/>
</dbReference>
<dbReference type="EMBL" id="JAZGQO010000007">
    <property type="protein sequence ID" value="KAK6182349.1"/>
    <property type="molecule type" value="Genomic_DNA"/>
</dbReference>
<dbReference type="Proteomes" id="UP001347796">
    <property type="component" value="Unassembled WGS sequence"/>
</dbReference>
<dbReference type="AlphaFoldDB" id="A0AAN8JUI1"/>
<name>A0AAN8JUI1_PATCE</name>
<reference evidence="3 4" key="1">
    <citation type="submission" date="2024-01" db="EMBL/GenBank/DDBJ databases">
        <title>The genome of the rayed Mediterranean limpet Patella caerulea (Linnaeus, 1758).</title>
        <authorList>
            <person name="Anh-Thu Weber A."/>
            <person name="Halstead-Nussloch G."/>
        </authorList>
    </citation>
    <scope>NUCLEOTIDE SEQUENCE [LARGE SCALE GENOMIC DNA]</scope>
    <source>
        <strain evidence="3">AATW-2023a</strain>
        <tissue evidence="3">Whole specimen</tissue>
    </source>
</reference>
<protein>
    <submittedName>
        <fullName evidence="3">Uncharacterized protein</fullName>
    </submittedName>
</protein>
<accession>A0AAN8JUI1</accession>
<feature type="region of interest" description="Disordered" evidence="1">
    <location>
        <begin position="97"/>
        <end position="160"/>
    </location>
</feature>
<evidence type="ECO:0000256" key="1">
    <source>
        <dbReference type="SAM" id="MobiDB-lite"/>
    </source>
</evidence>
<comment type="caution">
    <text evidence="3">The sequence shown here is derived from an EMBL/GenBank/DDBJ whole genome shotgun (WGS) entry which is preliminary data.</text>
</comment>